<dbReference type="OrthoDB" id="8750132at2"/>
<gene>
    <name evidence="3" type="ORF">GTQ55_00860</name>
    <name evidence="2" type="ORF">HNQ53_001807</name>
</gene>
<evidence type="ECO:0000313" key="4">
    <source>
        <dbReference type="Proteomes" id="UP000464675"/>
    </source>
</evidence>
<evidence type="ECO:0008006" key="6">
    <source>
        <dbReference type="Google" id="ProtNLM"/>
    </source>
</evidence>
<dbReference type="Proteomes" id="UP000563601">
    <property type="component" value="Unassembled WGS sequence"/>
</dbReference>
<reference evidence="2 5" key="2">
    <citation type="submission" date="2020-08" db="EMBL/GenBank/DDBJ databases">
        <title>Genomic Encyclopedia of Type Strains, Phase IV (KMG-IV): sequencing the most valuable type-strain genomes for metagenomic binning, comparative biology and taxonomic classification.</title>
        <authorList>
            <person name="Goeker M."/>
        </authorList>
    </citation>
    <scope>NUCLEOTIDE SEQUENCE [LARGE SCALE GENOMIC DNA]</scope>
    <source>
        <strain evidence="2 5">DSM 11525</strain>
    </source>
</reference>
<feature type="transmembrane region" description="Helical" evidence="1">
    <location>
        <begin position="32"/>
        <end position="49"/>
    </location>
</feature>
<keyword evidence="4" id="KW-1185">Reference proteome</keyword>
<accession>A0A6P1T7K3</accession>
<feature type="transmembrane region" description="Helical" evidence="1">
    <location>
        <begin position="170"/>
        <end position="191"/>
    </location>
</feature>
<dbReference type="Proteomes" id="UP000464675">
    <property type="component" value="Chromosome"/>
</dbReference>
<protein>
    <recommendedName>
        <fullName evidence="6">DUF4234 domain-containing protein</fullName>
    </recommendedName>
</protein>
<feature type="transmembrane region" description="Helical" evidence="1">
    <location>
        <begin position="130"/>
        <end position="150"/>
    </location>
</feature>
<reference evidence="3 4" key="1">
    <citation type="submission" date="2020-01" db="EMBL/GenBank/DDBJ databases">
        <title>The possibility of degradation of plastic by Microbulbifer hydrolyticus IRE-31.</title>
        <authorList>
            <person name="Liu L."/>
        </authorList>
    </citation>
    <scope>NUCLEOTIDE SEQUENCE [LARGE SCALE GENOMIC DNA]</scope>
    <source>
        <strain evidence="3 4">IRE-31</strain>
    </source>
</reference>
<feature type="transmembrane region" description="Helical" evidence="1">
    <location>
        <begin position="61"/>
        <end position="80"/>
    </location>
</feature>
<sequence>MTDNIYQAPEAVLEREEETVEQEFYVVSGTKFLVLMIGTFGLYEVYWFYRHWKNYSVCHNESMWPVMRAIFSVFFAHSLSSRIDASLKAADKQYRWSPKLLATVFVVFTVVGQIADRISGSTSELSAVDLVSLGAFPAIVWCLYRIQVAANIACDDPQADSNTTFTPANYAWLALGVAIWGLIIFGFYAAYSGVV</sequence>
<evidence type="ECO:0000313" key="3">
    <source>
        <dbReference type="EMBL" id="QHQ37673.1"/>
    </source>
</evidence>
<name>A0A6P1T7K3_9GAMM</name>
<evidence type="ECO:0000256" key="1">
    <source>
        <dbReference type="SAM" id="Phobius"/>
    </source>
</evidence>
<keyword evidence="1" id="KW-0472">Membrane</keyword>
<evidence type="ECO:0000313" key="5">
    <source>
        <dbReference type="Proteomes" id="UP000563601"/>
    </source>
</evidence>
<proteinExistence type="predicted"/>
<organism evidence="2 5">
    <name type="scientific">Microbulbifer hydrolyticus</name>
    <dbReference type="NCBI Taxonomy" id="48074"/>
    <lineage>
        <taxon>Bacteria</taxon>
        <taxon>Pseudomonadati</taxon>
        <taxon>Pseudomonadota</taxon>
        <taxon>Gammaproteobacteria</taxon>
        <taxon>Cellvibrionales</taxon>
        <taxon>Microbulbiferaceae</taxon>
        <taxon>Microbulbifer</taxon>
    </lineage>
</organism>
<evidence type="ECO:0000313" key="2">
    <source>
        <dbReference type="EMBL" id="MBB5211589.1"/>
    </source>
</evidence>
<feature type="transmembrane region" description="Helical" evidence="1">
    <location>
        <begin position="100"/>
        <end position="118"/>
    </location>
</feature>
<keyword evidence="1" id="KW-0812">Transmembrane</keyword>
<dbReference type="EMBL" id="CP047491">
    <property type="protein sequence ID" value="QHQ37673.1"/>
    <property type="molecule type" value="Genomic_DNA"/>
</dbReference>
<dbReference type="RefSeq" id="WP_161857011.1">
    <property type="nucleotide sequence ID" value="NZ_CP047491.1"/>
</dbReference>
<dbReference type="AlphaFoldDB" id="A0A6P1T7K3"/>
<dbReference type="EMBL" id="JACHHR010000002">
    <property type="protein sequence ID" value="MBB5211589.1"/>
    <property type="molecule type" value="Genomic_DNA"/>
</dbReference>
<keyword evidence="1" id="KW-1133">Transmembrane helix</keyword>